<name>A0A816CRF5_9BILA</name>
<dbReference type="InterPro" id="IPR006461">
    <property type="entry name" value="PLAC_motif_containing"/>
</dbReference>
<dbReference type="AlphaFoldDB" id="A0A816CRF5"/>
<dbReference type="EMBL" id="CAJNOV010013606">
    <property type="protein sequence ID" value="CAF1527866.1"/>
    <property type="molecule type" value="Genomic_DNA"/>
</dbReference>
<dbReference type="EMBL" id="CAJNRE010012331">
    <property type="protein sequence ID" value="CAF2109401.1"/>
    <property type="molecule type" value="Genomic_DNA"/>
</dbReference>
<dbReference type="Proteomes" id="UP000663824">
    <property type="component" value="Unassembled WGS sequence"/>
</dbReference>
<evidence type="ECO:0000313" key="4">
    <source>
        <dbReference type="EMBL" id="CAF2109401.1"/>
    </source>
</evidence>
<organism evidence="3 5">
    <name type="scientific">Rotaria magnacalcarata</name>
    <dbReference type="NCBI Taxonomy" id="392030"/>
    <lineage>
        <taxon>Eukaryota</taxon>
        <taxon>Metazoa</taxon>
        <taxon>Spiralia</taxon>
        <taxon>Gnathifera</taxon>
        <taxon>Rotifera</taxon>
        <taxon>Eurotatoria</taxon>
        <taxon>Bdelloidea</taxon>
        <taxon>Philodinida</taxon>
        <taxon>Philodinidae</taxon>
        <taxon>Rotaria</taxon>
    </lineage>
</organism>
<comment type="caution">
    <text evidence="3">The sequence shown here is derived from an EMBL/GenBank/DDBJ whole genome shotgun (WGS) entry which is preliminary data.</text>
</comment>
<sequence>MAAIFNSLTNAITVQPGTDSKLNPFNTEWSTELFESCNPITDGIIYCLCGCICAGRLHGRAGEHFFSCCFPGATQALRTKIRMAYGIRGSLIEDYLASCCGPCLLLQMKKELDHHNVLDPYV</sequence>
<dbReference type="Pfam" id="PF04749">
    <property type="entry name" value="PLAC8"/>
    <property type="match status" value="1"/>
</dbReference>
<accession>A0A816CRF5</accession>
<protein>
    <submittedName>
        <fullName evidence="3">Uncharacterized protein</fullName>
    </submittedName>
</protein>
<proteinExistence type="inferred from homology"/>
<dbReference type="OrthoDB" id="1045822at2759"/>
<dbReference type="EMBL" id="CAJNOW010013860">
    <property type="protein sequence ID" value="CAF1625211.1"/>
    <property type="molecule type" value="Genomic_DNA"/>
</dbReference>
<dbReference type="Proteomes" id="UP000663855">
    <property type="component" value="Unassembled WGS sequence"/>
</dbReference>
<comment type="similarity">
    <text evidence="1">Belongs to the cornifelin family.</text>
</comment>
<dbReference type="PANTHER" id="PTHR15907">
    <property type="entry name" value="DUF614 FAMILY PROTEIN-RELATED"/>
    <property type="match status" value="1"/>
</dbReference>
<evidence type="ECO:0000256" key="1">
    <source>
        <dbReference type="ARBA" id="ARBA00009024"/>
    </source>
</evidence>
<gene>
    <name evidence="2" type="ORF">CJN711_LOCUS28839</name>
    <name evidence="3" type="ORF">KQP761_LOCUS25231</name>
    <name evidence="4" type="ORF">MBJ925_LOCUS23901</name>
</gene>
<evidence type="ECO:0000313" key="3">
    <source>
        <dbReference type="EMBL" id="CAF1625211.1"/>
    </source>
</evidence>
<dbReference type="Proteomes" id="UP000663834">
    <property type="component" value="Unassembled WGS sequence"/>
</dbReference>
<evidence type="ECO:0000313" key="2">
    <source>
        <dbReference type="EMBL" id="CAF1527866.1"/>
    </source>
</evidence>
<evidence type="ECO:0000313" key="5">
    <source>
        <dbReference type="Proteomes" id="UP000663834"/>
    </source>
</evidence>
<reference evidence="3" key="1">
    <citation type="submission" date="2021-02" db="EMBL/GenBank/DDBJ databases">
        <authorList>
            <person name="Nowell W R."/>
        </authorList>
    </citation>
    <scope>NUCLEOTIDE SEQUENCE</scope>
</reference>